<keyword evidence="5" id="KW-0547">Nucleotide-binding</keyword>
<comment type="similarity">
    <text evidence="2">Belongs to the CTP synthase family.</text>
</comment>
<dbReference type="PANTHER" id="PTHR11550">
    <property type="entry name" value="CTP SYNTHASE"/>
    <property type="match status" value="1"/>
</dbReference>
<evidence type="ECO:0000256" key="1">
    <source>
        <dbReference type="ARBA" id="ARBA00005171"/>
    </source>
</evidence>
<dbReference type="PROSITE" id="PS51273">
    <property type="entry name" value="GATASE_TYPE_1"/>
    <property type="match status" value="1"/>
</dbReference>
<evidence type="ECO:0000256" key="4">
    <source>
        <dbReference type="ARBA" id="ARBA00022598"/>
    </source>
</evidence>
<keyword evidence="6" id="KW-0067">ATP-binding</keyword>
<accession>A0A4S8HZ88</accession>
<dbReference type="Pfam" id="PF00117">
    <property type="entry name" value="GATase"/>
    <property type="match status" value="1"/>
</dbReference>
<keyword evidence="4" id="KW-0436">Ligase</keyword>
<gene>
    <name evidence="11" type="ORF">FAM09_00830</name>
</gene>
<dbReference type="EC" id="6.3.4.2" evidence="3"/>
<dbReference type="GO" id="GO:0019856">
    <property type="term" value="P:pyrimidine nucleobase biosynthetic process"/>
    <property type="evidence" value="ECO:0007669"/>
    <property type="project" value="TreeGrafter"/>
</dbReference>
<comment type="catalytic activity">
    <reaction evidence="9">
        <text>UTP + L-glutamine + ATP + H2O = CTP + L-glutamate + ADP + phosphate + 2 H(+)</text>
        <dbReference type="Rhea" id="RHEA:26426"/>
        <dbReference type="ChEBI" id="CHEBI:15377"/>
        <dbReference type="ChEBI" id="CHEBI:15378"/>
        <dbReference type="ChEBI" id="CHEBI:29985"/>
        <dbReference type="ChEBI" id="CHEBI:30616"/>
        <dbReference type="ChEBI" id="CHEBI:37563"/>
        <dbReference type="ChEBI" id="CHEBI:43474"/>
        <dbReference type="ChEBI" id="CHEBI:46398"/>
        <dbReference type="ChEBI" id="CHEBI:58359"/>
        <dbReference type="ChEBI" id="CHEBI:456216"/>
        <dbReference type="EC" id="6.3.4.2"/>
    </reaction>
</comment>
<dbReference type="UniPathway" id="UPA00159">
    <property type="reaction ID" value="UER00277"/>
</dbReference>
<evidence type="ECO:0000313" key="12">
    <source>
        <dbReference type="Proteomes" id="UP000306918"/>
    </source>
</evidence>
<evidence type="ECO:0000256" key="8">
    <source>
        <dbReference type="ARBA" id="ARBA00022975"/>
    </source>
</evidence>
<name>A0A4S8HZ88_9BACT</name>
<proteinExistence type="inferred from homology"/>
<dbReference type="InterPro" id="IPR017926">
    <property type="entry name" value="GATASE"/>
</dbReference>
<dbReference type="GO" id="GO:0005829">
    <property type="term" value="C:cytosol"/>
    <property type="evidence" value="ECO:0007669"/>
    <property type="project" value="TreeGrafter"/>
</dbReference>
<dbReference type="Gene3D" id="3.40.50.880">
    <property type="match status" value="1"/>
</dbReference>
<comment type="pathway">
    <text evidence="1">Pyrimidine metabolism; CTP biosynthesis via de novo pathway; CTP from UDP: step 2/2.</text>
</comment>
<dbReference type="GO" id="GO:0044210">
    <property type="term" value="P:'de novo' CTP biosynthetic process"/>
    <property type="evidence" value="ECO:0007669"/>
    <property type="project" value="UniProtKB-UniPathway"/>
</dbReference>
<sequence>MIKLGIMGDFVASNSTHIANNEAIDHAAKQFGKAFQYEWVATDRIEPEFDTLIHSYQGLLIAPGSPYKSMSGVLKIIEYARTHQVPALGTCGGFQHMIIEFARNVLGITDAEHAETNPYASKLVINPLSCSLKGQQLDIEITDKDSLVSSIFNTNTITENYYCNFGLNPEYQEQIHKAGFTMVASDKHKEARIMELKSHPFYIATLFVPQVNSSYEKPHPILIALLNAMEQYKRANVEQSVSS</sequence>
<keyword evidence="8" id="KW-0665">Pyrimidine biosynthesis</keyword>
<feature type="domain" description="Glutamine amidotransferase" evidence="10">
    <location>
        <begin position="20"/>
        <end position="220"/>
    </location>
</feature>
<dbReference type="EMBL" id="STFF01000001">
    <property type="protein sequence ID" value="THU40691.1"/>
    <property type="molecule type" value="Genomic_DNA"/>
</dbReference>
<dbReference type="RefSeq" id="WP_136575184.1">
    <property type="nucleotide sequence ID" value="NZ_STFF01000001.1"/>
</dbReference>
<dbReference type="Proteomes" id="UP000306918">
    <property type="component" value="Unassembled WGS sequence"/>
</dbReference>
<keyword evidence="7" id="KW-0315">Glutamine amidotransferase</keyword>
<evidence type="ECO:0000256" key="5">
    <source>
        <dbReference type="ARBA" id="ARBA00022741"/>
    </source>
</evidence>
<dbReference type="InterPro" id="IPR029062">
    <property type="entry name" value="Class_I_gatase-like"/>
</dbReference>
<comment type="caution">
    <text evidence="11">The sequence shown here is derived from an EMBL/GenBank/DDBJ whole genome shotgun (WGS) entry which is preliminary data.</text>
</comment>
<protein>
    <recommendedName>
        <fullName evidence="3">CTP synthase (glutamine hydrolyzing)</fullName>
        <ecNumber evidence="3">6.3.4.2</ecNumber>
    </recommendedName>
</protein>
<dbReference type="OrthoDB" id="3286005at2"/>
<evidence type="ECO:0000256" key="2">
    <source>
        <dbReference type="ARBA" id="ARBA00007533"/>
    </source>
</evidence>
<dbReference type="AlphaFoldDB" id="A0A4S8HZ88"/>
<dbReference type="GO" id="GO:0003883">
    <property type="term" value="F:CTP synthase activity"/>
    <property type="evidence" value="ECO:0007669"/>
    <property type="project" value="UniProtKB-EC"/>
</dbReference>
<keyword evidence="12" id="KW-1185">Reference proteome</keyword>
<evidence type="ECO:0000256" key="7">
    <source>
        <dbReference type="ARBA" id="ARBA00022962"/>
    </source>
</evidence>
<evidence type="ECO:0000256" key="6">
    <source>
        <dbReference type="ARBA" id="ARBA00022840"/>
    </source>
</evidence>
<dbReference type="GO" id="GO:0042802">
    <property type="term" value="F:identical protein binding"/>
    <property type="evidence" value="ECO:0007669"/>
    <property type="project" value="TreeGrafter"/>
</dbReference>
<dbReference type="GO" id="GO:0005524">
    <property type="term" value="F:ATP binding"/>
    <property type="evidence" value="ECO:0007669"/>
    <property type="project" value="UniProtKB-KW"/>
</dbReference>
<evidence type="ECO:0000256" key="9">
    <source>
        <dbReference type="ARBA" id="ARBA00047781"/>
    </source>
</evidence>
<dbReference type="PANTHER" id="PTHR11550:SF0">
    <property type="entry name" value="CTP SYNTHASE-RELATED"/>
    <property type="match status" value="1"/>
</dbReference>
<dbReference type="SUPFAM" id="SSF52317">
    <property type="entry name" value="Class I glutamine amidotransferase-like"/>
    <property type="match status" value="1"/>
</dbReference>
<dbReference type="NCBIfam" id="NF004836">
    <property type="entry name" value="PRK06186.1"/>
    <property type="match status" value="1"/>
</dbReference>
<reference evidence="11 12" key="1">
    <citation type="submission" date="2019-04" db="EMBL/GenBank/DDBJ databases">
        <title>Niastella caeni sp. nov., isolated from activated sludge.</title>
        <authorList>
            <person name="Sheng M."/>
        </authorList>
    </citation>
    <scope>NUCLEOTIDE SEQUENCE [LARGE SCALE GENOMIC DNA]</scope>
    <source>
        <strain evidence="11 12">HX-2-15</strain>
    </source>
</reference>
<organism evidence="11 12">
    <name type="scientific">Niastella caeni</name>
    <dbReference type="NCBI Taxonomy" id="2569763"/>
    <lineage>
        <taxon>Bacteria</taxon>
        <taxon>Pseudomonadati</taxon>
        <taxon>Bacteroidota</taxon>
        <taxon>Chitinophagia</taxon>
        <taxon>Chitinophagales</taxon>
        <taxon>Chitinophagaceae</taxon>
        <taxon>Niastella</taxon>
    </lineage>
</organism>
<evidence type="ECO:0000256" key="3">
    <source>
        <dbReference type="ARBA" id="ARBA00012291"/>
    </source>
</evidence>
<evidence type="ECO:0000259" key="10">
    <source>
        <dbReference type="Pfam" id="PF00117"/>
    </source>
</evidence>
<evidence type="ECO:0000313" key="11">
    <source>
        <dbReference type="EMBL" id="THU40691.1"/>
    </source>
</evidence>
<dbReference type="InterPro" id="IPR004468">
    <property type="entry name" value="CTP_synthase"/>
</dbReference>